<proteinExistence type="predicted"/>
<evidence type="ECO:0000313" key="2">
    <source>
        <dbReference type="Proteomes" id="UP000198662"/>
    </source>
</evidence>
<sequence>MTTDDLSALIRSDDPAVGLRAVGALHRLAEQVEAAHVDLARREGWSWEQIGDALGVSRQSVHAKYGKGR</sequence>
<accession>A0A1G9DU27</accession>
<dbReference type="Proteomes" id="UP000198662">
    <property type="component" value="Unassembled WGS sequence"/>
</dbReference>
<evidence type="ECO:0008006" key="3">
    <source>
        <dbReference type="Google" id="ProtNLM"/>
    </source>
</evidence>
<protein>
    <recommendedName>
        <fullName evidence="3">Homeodomain-like domain-containing protein</fullName>
    </recommendedName>
</protein>
<reference evidence="2" key="1">
    <citation type="submission" date="2016-10" db="EMBL/GenBank/DDBJ databases">
        <authorList>
            <person name="Varghese N."/>
            <person name="Submissions S."/>
        </authorList>
    </citation>
    <scope>NUCLEOTIDE SEQUENCE [LARGE SCALE GENOMIC DNA]</scope>
    <source>
        <strain evidence="2">CGMCC 4.3147</strain>
    </source>
</reference>
<dbReference type="AlphaFoldDB" id="A0A1G9DU27"/>
<name>A0A1G9DU27_9ACTN</name>
<organism evidence="1 2">
    <name type="scientific">Glycomyces sambucus</name>
    <dbReference type="NCBI Taxonomy" id="380244"/>
    <lineage>
        <taxon>Bacteria</taxon>
        <taxon>Bacillati</taxon>
        <taxon>Actinomycetota</taxon>
        <taxon>Actinomycetes</taxon>
        <taxon>Glycomycetales</taxon>
        <taxon>Glycomycetaceae</taxon>
        <taxon>Glycomyces</taxon>
    </lineage>
</organism>
<dbReference type="EMBL" id="FNGF01000001">
    <property type="protein sequence ID" value="SDK67340.1"/>
    <property type="molecule type" value="Genomic_DNA"/>
</dbReference>
<gene>
    <name evidence="1" type="ORF">SAMN05216298_1096</name>
</gene>
<evidence type="ECO:0000313" key="1">
    <source>
        <dbReference type="EMBL" id="SDK67340.1"/>
    </source>
</evidence>
<dbReference type="STRING" id="380244.SAMN05216298_1096"/>
<dbReference type="RefSeq" id="WP_091043988.1">
    <property type="nucleotide sequence ID" value="NZ_FNGF01000001.1"/>
</dbReference>
<keyword evidence="2" id="KW-1185">Reference proteome</keyword>
<dbReference type="OrthoDB" id="3579809at2"/>